<reference evidence="7" key="1">
    <citation type="submission" date="2021-04" db="EMBL/GenBank/DDBJ databases">
        <title>Genome based classification of Actinospica acidithermotolerans sp. nov., an actinobacterium isolated from an Indonesian hot spring.</title>
        <authorList>
            <person name="Kusuma A.B."/>
            <person name="Putra K.E."/>
            <person name="Nafisah S."/>
            <person name="Loh J."/>
            <person name="Nouioui I."/>
            <person name="Goodfellow M."/>
        </authorList>
    </citation>
    <scope>NUCLEOTIDE SEQUENCE</scope>
    <source>
        <strain evidence="7">DSM 45618</strain>
    </source>
</reference>
<feature type="compositionally biased region" description="Basic and acidic residues" evidence="6">
    <location>
        <begin position="1"/>
        <end position="10"/>
    </location>
</feature>
<name>A0A8J8BEF2_9ACTN</name>
<evidence type="ECO:0000256" key="2">
    <source>
        <dbReference type="ARBA" id="ARBA00010961"/>
    </source>
</evidence>
<evidence type="ECO:0000256" key="6">
    <source>
        <dbReference type="SAM" id="MobiDB-lite"/>
    </source>
</evidence>
<comment type="function">
    <text evidence="1">Required for the transposition of the insertion element.</text>
</comment>
<comment type="similarity">
    <text evidence="2">Belongs to the transposase mutator family.</text>
</comment>
<accession>A0A8J8BEF2</accession>
<dbReference type="Proteomes" id="UP000677913">
    <property type="component" value="Unassembled WGS sequence"/>
</dbReference>
<dbReference type="AlphaFoldDB" id="A0A8J8BEF2"/>
<proteinExistence type="inferred from homology"/>
<evidence type="ECO:0000313" key="7">
    <source>
        <dbReference type="EMBL" id="MBS2965136.1"/>
    </source>
</evidence>
<comment type="caution">
    <text evidence="7">The sequence shown here is derived from an EMBL/GenBank/DDBJ whole genome shotgun (WGS) entry which is preliminary data.</text>
</comment>
<evidence type="ECO:0000313" key="8">
    <source>
        <dbReference type="Proteomes" id="UP000677913"/>
    </source>
</evidence>
<evidence type="ECO:0000256" key="1">
    <source>
        <dbReference type="ARBA" id="ARBA00002190"/>
    </source>
</evidence>
<dbReference type="Pfam" id="PF00872">
    <property type="entry name" value="Transposase_mut"/>
    <property type="match status" value="1"/>
</dbReference>
<keyword evidence="8" id="KW-1185">Reference proteome</keyword>
<dbReference type="InterPro" id="IPR001207">
    <property type="entry name" value="Transposase_mutator"/>
</dbReference>
<dbReference type="EMBL" id="JAGSXH010000071">
    <property type="protein sequence ID" value="MBS2965136.1"/>
    <property type="molecule type" value="Genomic_DNA"/>
</dbReference>
<evidence type="ECO:0000256" key="4">
    <source>
        <dbReference type="ARBA" id="ARBA00023125"/>
    </source>
</evidence>
<gene>
    <name evidence="7" type="ORF">KGA66_18915</name>
</gene>
<dbReference type="GO" id="GO:0004803">
    <property type="term" value="F:transposase activity"/>
    <property type="evidence" value="ECO:0007669"/>
    <property type="project" value="InterPro"/>
</dbReference>
<evidence type="ECO:0000256" key="5">
    <source>
        <dbReference type="ARBA" id="ARBA00023172"/>
    </source>
</evidence>
<dbReference type="GO" id="GO:0003677">
    <property type="term" value="F:DNA binding"/>
    <property type="evidence" value="ECO:0007669"/>
    <property type="project" value="UniProtKB-KW"/>
</dbReference>
<keyword evidence="3" id="KW-0815">Transposition</keyword>
<sequence>MHARITDRGRGIARIGDGWNEHAESRTAHHTGTRETIFSARAGDLELAIPELRTGSYYPAGSSAAAASTRLRTP</sequence>
<evidence type="ECO:0000256" key="3">
    <source>
        <dbReference type="ARBA" id="ARBA00022578"/>
    </source>
</evidence>
<organism evidence="7 8">
    <name type="scientific">Actinocrinis puniceicyclus</name>
    <dbReference type="NCBI Taxonomy" id="977794"/>
    <lineage>
        <taxon>Bacteria</taxon>
        <taxon>Bacillati</taxon>
        <taxon>Actinomycetota</taxon>
        <taxon>Actinomycetes</taxon>
        <taxon>Catenulisporales</taxon>
        <taxon>Actinospicaceae</taxon>
        <taxon>Actinocrinis</taxon>
    </lineage>
</organism>
<keyword evidence="5" id="KW-0233">DNA recombination</keyword>
<dbReference type="GO" id="GO:0006313">
    <property type="term" value="P:DNA transposition"/>
    <property type="evidence" value="ECO:0007669"/>
    <property type="project" value="InterPro"/>
</dbReference>
<keyword evidence="4" id="KW-0238">DNA-binding</keyword>
<protein>
    <submittedName>
        <fullName evidence="7">Transposase</fullName>
    </submittedName>
</protein>
<feature type="region of interest" description="Disordered" evidence="6">
    <location>
        <begin position="1"/>
        <end position="32"/>
    </location>
</feature>